<sequence>MNLPPQQQPSTQFLTLEESAKVDAALLSSPEKFLTRLTISSLKLLKHIAQEYDVKIEDLTTQQVIAWFEKDGKIRREQGTESAYLNW</sequence>
<protein>
    <submittedName>
        <fullName evidence="1">Uncharacterized protein</fullName>
    </submittedName>
</protein>
<keyword evidence="2" id="KW-1185">Reference proteome</keyword>
<name>A0A846HD89_9CYAN</name>
<proteinExistence type="predicted"/>
<comment type="caution">
    <text evidence="1">The sequence shown here is derived from an EMBL/GenBank/DDBJ whole genome shotgun (WGS) entry which is preliminary data.</text>
</comment>
<evidence type="ECO:0000313" key="1">
    <source>
        <dbReference type="EMBL" id="NEU75256.1"/>
    </source>
</evidence>
<reference evidence="1 2" key="1">
    <citation type="journal article" date="2015" name="Genome Announc.">
        <title>Draft Genome Sequence of Cyanobacterium Hassallia byssoidea Strain VB512170, Isolated from Monuments in India.</title>
        <authorList>
            <person name="Singh D."/>
            <person name="Chandrababunaidu M.M."/>
            <person name="Panda A."/>
            <person name="Sen D."/>
            <person name="Bhattacharyya S."/>
            <person name="Adhikary S.P."/>
            <person name="Tripathy S."/>
        </authorList>
    </citation>
    <scope>NUCLEOTIDE SEQUENCE [LARGE SCALE GENOMIC DNA]</scope>
    <source>
        <strain evidence="1 2">VB512170</strain>
    </source>
</reference>
<dbReference type="AlphaFoldDB" id="A0A846HD89"/>
<dbReference type="PANTHER" id="PTHR36382:SF2">
    <property type="entry name" value="OS04G0635700 PROTEIN"/>
    <property type="match status" value="1"/>
</dbReference>
<dbReference type="RefSeq" id="WP_039741129.1">
    <property type="nucleotide sequence ID" value="NZ_JTCM02000063.1"/>
</dbReference>
<organism evidence="1 2">
    <name type="scientific">Hassallia byssoidea VB512170</name>
    <dbReference type="NCBI Taxonomy" id="1304833"/>
    <lineage>
        <taxon>Bacteria</taxon>
        <taxon>Bacillati</taxon>
        <taxon>Cyanobacteriota</taxon>
        <taxon>Cyanophyceae</taxon>
        <taxon>Nostocales</taxon>
        <taxon>Tolypothrichaceae</taxon>
        <taxon>Hassallia</taxon>
    </lineage>
</organism>
<accession>A0A846HD89</accession>
<gene>
    <name evidence="1" type="ORF">PI95_022515</name>
</gene>
<evidence type="ECO:0000313" key="2">
    <source>
        <dbReference type="Proteomes" id="UP000031549"/>
    </source>
</evidence>
<dbReference type="EMBL" id="JTCM02000063">
    <property type="protein sequence ID" value="NEU75256.1"/>
    <property type="molecule type" value="Genomic_DNA"/>
</dbReference>
<dbReference type="Proteomes" id="UP000031549">
    <property type="component" value="Unassembled WGS sequence"/>
</dbReference>
<dbReference type="PANTHER" id="PTHR36382">
    <property type="entry name" value="OSJNBA0043L09.26 PROTEIN"/>
    <property type="match status" value="1"/>
</dbReference>